<protein>
    <submittedName>
        <fullName evidence="1">Uncharacterized protein</fullName>
    </submittedName>
</protein>
<keyword evidence="2" id="KW-1185">Reference proteome</keyword>
<accession>A0A839AHB9</accession>
<dbReference type="Proteomes" id="UP000541109">
    <property type="component" value="Unassembled WGS sequence"/>
</dbReference>
<dbReference type="RefSeq" id="WP_182167937.1">
    <property type="nucleotide sequence ID" value="NZ_JACFXV010000065.1"/>
</dbReference>
<reference evidence="1 2" key="1">
    <citation type="submission" date="2020-07" db="EMBL/GenBank/DDBJ databases">
        <title>Stappia sp., F7233, whole genome shotgun sequencing project.</title>
        <authorList>
            <person name="Jiang S."/>
            <person name="Liu Z.W."/>
            <person name="Du Z.J."/>
        </authorList>
    </citation>
    <scope>NUCLEOTIDE SEQUENCE [LARGE SCALE GENOMIC DNA]</scope>
    <source>
        <strain evidence="1 2">F7233</strain>
    </source>
</reference>
<sequence>MTEQRLGRITIFDHKAFGRLIADYATGVRPWPASLDEFKQEVEGRNIAKVPEHMKAIQVVQPSDEIFFLRLPPRKMISQSLERFAENDASGNTEPYPAPPFYSDMVCREARLTHTDFFLSRVADYTISVCT</sequence>
<evidence type="ECO:0000313" key="2">
    <source>
        <dbReference type="Proteomes" id="UP000541109"/>
    </source>
</evidence>
<comment type="caution">
    <text evidence="1">The sequence shown here is derived from an EMBL/GenBank/DDBJ whole genome shotgun (WGS) entry which is preliminary data.</text>
</comment>
<dbReference type="AlphaFoldDB" id="A0A839AHB9"/>
<dbReference type="EMBL" id="JACFXV010000065">
    <property type="protein sequence ID" value="MBA5779111.1"/>
    <property type="molecule type" value="Genomic_DNA"/>
</dbReference>
<name>A0A839AHB9_9HYPH</name>
<organism evidence="1 2">
    <name type="scientific">Stappia albiluteola</name>
    <dbReference type="NCBI Taxonomy" id="2758565"/>
    <lineage>
        <taxon>Bacteria</taxon>
        <taxon>Pseudomonadati</taxon>
        <taxon>Pseudomonadota</taxon>
        <taxon>Alphaproteobacteria</taxon>
        <taxon>Hyphomicrobiales</taxon>
        <taxon>Stappiaceae</taxon>
        <taxon>Stappia</taxon>
    </lineage>
</organism>
<evidence type="ECO:0000313" key="1">
    <source>
        <dbReference type="EMBL" id="MBA5779111.1"/>
    </source>
</evidence>
<proteinExistence type="predicted"/>
<gene>
    <name evidence="1" type="ORF">H2509_18430</name>
</gene>